<dbReference type="SMART" id="SM00382">
    <property type="entry name" value="AAA"/>
    <property type="match status" value="3"/>
</dbReference>
<reference evidence="17" key="1">
    <citation type="submission" date="2015-09" db="EMBL/GenBank/DDBJ databases">
        <authorList>
            <consortium name="Pathogen Informatics"/>
        </authorList>
    </citation>
    <scope>NUCLEOTIDE SEQUENCE [LARGE SCALE GENOMIC DNA]</scope>
    <source>
        <strain evidence="17">Lake Konstanz</strain>
    </source>
</reference>
<evidence type="ECO:0000256" key="9">
    <source>
        <dbReference type="ARBA" id="ARBA00023054"/>
    </source>
</evidence>
<dbReference type="InterPro" id="IPR042219">
    <property type="entry name" value="AAA_lid_11_sf"/>
</dbReference>
<feature type="coiled-coil region" evidence="14">
    <location>
        <begin position="3332"/>
        <end position="3394"/>
    </location>
</feature>
<dbReference type="Gene3D" id="1.10.8.710">
    <property type="match status" value="1"/>
</dbReference>
<dbReference type="GO" id="GO:0051959">
    <property type="term" value="F:dynein light intermediate chain binding"/>
    <property type="evidence" value="ECO:0007669"/>
    <property type="project" value="InterPro"/>
</dbReference>
<dbReference type="Pfam" id="PF03028">
    <property type="entry name" value="Dynein_heavy"/>
    <property type="match status" value="1"/>
</dbReference>
<evidence type="ECO:0000256" key="2">
    <source>
        <dbReference type="ARBA" id="ARBA00008887"/>
    </source>
</evidence>
<dbReference type="EMBL" id="CYKH01001759">
    <property type="protein sequence ID" value="CUG89679.1"/>
    <property type="molecule type" value="Genomic_DNA"/>
</dbReference>
<dbReference type="Gene3D" id="1.20.920.30">
    <property type="match status" value="1"/>
</dbReference>
<dbReference type="Gene3D" id="3.10.490.20">
    <property type="match status" value="1"/>
</dbReference>
<proteinExistence type="inferred from homology"/>
<protein>
    <submittedName>
        <fullName evidence="16">Dynein heavy chain, putative</fullName>
    </submittedName>
</protein>
<dbReference type="Gene3D" id="1.20.140.100">
    <property type="entry name" value="Dynein heavy chain, N-terminal domain 2"/>
    <property type="match status" value="1"/>
</dbReference>
<keyword evidence="5" id="KW-0677">Repeat</keyword>
<dbReference type="Pfam" id="PF18198">
    <property type="entry name" value="AAA_lid_11"/>
    <property type="match status" value="1"/>
</dbReference>
<dbReference type="Gene3D" id="1.10.8.1220">
    <property type="match status" value="1"/>
</dbReference>
<dbReference type="GO" id="GO:0007018">
    <property type="term" value="P:microtubule-based movement"/>
    <property type="evidence" value="ECO:0007669"/>
    <property type="project" value="InterPro"/>
</dbReference>
<keyword evidence="12" id="KW-0206">Cytoskeleton</keyword>
<dbReference type="InterPro" id="IPR041589">
    <property type="entry name" value="DNAH3_AAA_lid_1"/>
</dbReference>
<dbReference type="InterPro" id="IPR035706">
    <property type="entry name" value="AAA_9"/>
</dbReference>
<evidence type="ECO:0000256" key="3">
    <source>
        <dbReference type="ARBA" id="ARBA00022490"/>
    </source>
</evidence>
<evidence type="ECO:0000256" key="5">
    <source>
        <dbReference type="ARBA" id="ARBA00022737"/>
    </source>
</evidence>
<dbReference type="GO" id="GO:0005930">
    <property type="term" value="C:axoneme"/>
    <property type="evidence" value="ECO:0007669"/>
    <property type="project" value="UniProtKB-SubCell"/>
</dbReference>
<dbReference type="InterPro" id="IPR041228">
    <property type="entry name" value="Dynein_C"/>
</dbReference>
<dbReference type="InterPro" id="IPR003593">
    <property type="entry name" value="AAA+_ATPase"/>
</dbReference>
<dbReference type="InterPro" id="IPR013602">
    <property type="entry name" value="Dynein_heavy_linker"/>
</dbReference>
<feature type="domain" description="AAA+ ATPase" evidence="15">
    <location>
        <begin position="1875"/>
        <end position="2012"/>
    </location>
</feature>
<dbReference type="SUPFAM" id="SSF52540">
    <property type="entry name" value="P-loop containing nucleoside triphosphate hydrolases"/>
    <property type="match status" value="4"/>
</dbReference>
<evidence type="ECO:0000259" key="15">
    <source>
        <dbReference type="SMART" id="SM00382"/>
    </source>
</evidence>
<evidence type="ECO:0000313" key="16">
    <source>
        <dbReference type="EMBL" id="CUG89679.1"/>
    </source>
</evidence>
<dbReference type="FunFam" id="3.10.490.20:FF:000006">
    <property type="entry name" value="Dynein axonemal heavy chain 10"/>
    <property type="match status" value="1"/>
</dbReference>
<dbReference type="InterPro" id="IPR013594">
    <property type="entry name" value="Dynein_heavy_tail"/>
</dbReference>
<dbReference type="GO" id="GO:0030286">
    <property type="term" value="C:dynein complex"/>
    <property type="evidence" value="ECO:0007669"/>
    <property type="project" value="UniProtKB-KW"/>
</dbReference>
<dbReference type="Pfam" id="PF18199">
    <property type="entry name" value="Dynein_C"/>
    <property type="match status" value="1"/>
</dbReference>
<dbReference type="FunFam" id="1.20.140.100:FF:000001">
    <property type="entry name" value="dynein heavy chain 17, axonemal"/>
    <property type="match status" value="1"/>
</dbReference>
<dbReference type="Pfam" id="PF08385">
    <property type="entry name" value="DHC_N1"/>
    <property type="match status" value="1"/>
</dbReference>
<keyword evidence="9 14" id="KW-0175">Coiled coil</keyword>
<dbReference type="InterPro" id="IPR027417">
    <property type="entry name" value="P-loop_NTPase"/>
</dbReference>
<keyword evidence="17" id="KW-1185">Reference proteome</keyword>
<dbReference type="Pfam" id="PF12775">
    <property type="entry name" value="AAA_7"/>
    <property type="match status" value="1"/>
</dbReference>
<evidence type="ECO:0000256" key="6">
    <source>
        <dbReference type="ARBA" id="ARBA00022741"/>
    </source>
</evidence>
<dbReference type="Gene3D" id="1.10.8.720">
    <property type="entry name" value="Region D6 of dynein motor"/>
    <property type="match status" value="1"/>
</dbReference>
<keyword evidence="11" id="KW-0505">Motor protein</keyword>
<dbReference type="Gene3D" id="1.20.58.1120">
    <property type="match status" value="1"/>
</dbReference>
<keyword evidence="7" id="KW-0067">ATP-binding</keyword>
<dbReference type="Gene3D" id="3.20.180.20">
    <property type="entry name" value="Dynein heavy chain, N-terminal domain 2"/>
    <property type="match status" value="1"/>
</dbReference>
<feature type="domain" description="AAA+ ATPase" evidence="15">
    <location>
        <begin position="2503"/>
        <end position="2664"/>
    </location>
</feature>
<evidence type="ECO:0000256" key="13">
    <source>
        <dbReference type="ARBA" id="ARBA00023273"/>
    </source>
</evidence>
<keyword evidence="13" id="KW-0966">Cell projection</keyword>
<dbReference type="Pfam" id="PF17852">
    <property type="entry name" value="Dynein_AAA_lid"/>
    <property type="match status" value="1"/>
</dbReference>
<dbReference type="OMA" id="VGEAMYG"/>
<name>A0A0S4JGM8_BODSA</name>
<dbReference type="GO" id="GO:0005874">
    <property type="term" value="C:microtubule"/>
    <property type="evidence" value="ECO:0007669"/>
    <property type="project" value="UniProtKB-KW"/>
</dbReference>
<dbReference type="Pfam" id="PF12777">
    <property type="entry name" value="MT"/>
    <property type="match status" value="1"/>
</dbReference>
<dbReference type="Pfam" id="PF12774">
    <property type="entry name" value="AAA_6"/>
    <property type="match status" value="1"/>
</dbReference>
<dbReference type="InterPro" id="IPR024743">
    <property type="entry name" value="Dynein_HC_stalk"/>
</dbReference>
<evidence type="ECO:0000256" key="11">
    <source>
        <dbReference type="ARBA" id="ARBA00023175"/>
    </source>
</evidence>
<dbReference type="FunFam" id="1.10.8.1220:FF:000001">
    <property type="entry name" value="Dynein axonemal heavy chain 5"/>
    <property type="match status" value="1"/>
</dbReference>
<dbReference type="Pfam" id="PF08393">
    <property type="entry name" value="DHC_N2"/>
    <property type="match status" value="1"/>
</dbReference>
<dbReference type="InterPro" id="IPR041658">
    <property type="entry name" value="AAA_lid_11"/>
</dbReference>
<dbReference type="InterPro" id="IPR043157">
    <property type="entry name" value="Dynein_AAA1S"/>
</dbReference>
<evidence type="ECO:0000256" key="14">
    <source>
        <dbReference type="SAM" id="Coils"/>
    </source>
</evidence>
<dbReference type="PANTHER" id="PTHR22878">
    <property type="entry name" value="DYNEIN HEAVY CHAIN 6, AXONEMAL-LIKE-RELATED"/>
    <property type="match status" value="1"/>
</dbReference>
<dbReference type="Pfam" id="PF12781">
    <property type="entry name" value="AAA_9"/>
    <property type="match status" value="1"/>
</dbReference>
<dbReference type="InterPro" id="IPR043160">
    <property type="entry name" value="Dynein_C_barrel"/>
</dbReference>
<organism evidence="16 17">
    <name type="scientific">Bodo saltans</name>
    <name type="common">Flagellated protozoan</name>
    <dbReference type="NCBI Taxonomy" id="75058"/>
    <lineage>
        <taxon>Eukaryota</taxon>
        <taxon>Discoba</taxon>
        <taxon>Euglenozoa</taxon>
        <taxon>Kinetoplastea</taxon>
        <taxon>Metakinetoplastina</taxon>
        <taxon>Eubodonida</taxon>
        <taxon>Bodonidae</taxon>
        <taxon>Bodo</taxon>
    </lineage>
</organism>
<evidence type="ECO:0000256" key="4">
    <source>
        <dbReference type="ARBA" id="ARBA00022701"/>
    </source>
</evidence>
<dbReference type="InterPro" id="IPR026983">
    <property type="entry name" value="DHC"/>
</dbReference>
<evidence type="ECO:0000256" key="1">
    <source>
        <dbReference type="ARBA" id="ARBA00004430"/>
    </source>
</evidence>
<dbReference type="FunFam" id="1.10.8.710:FF:000001">
    <property type="entry name" value="Dynein axonemal heavy chain 2"/>
    <property type="match status" value="1"/>
</dbReference>
<evidence type="ECO:0000256" key="7">
    <source>
        <dbReference type="ARBA" id="ARBA00022840"/>
    </source>
</evidence>
<dbReference type="Pfam" id="PF12780">
    <property type="entry name" value="AAA_8"/>
    <property type="match status" value="1"/>
</dbReference>
<dbReference type="FunFam" id="3.20.180.20:FF:000001">
    <property type="entry name" value="Dynein axonemal heavy chain 5"/>
    <property type="match status" value="1"/>
</dbReference>
<dbReference type="GO" id="GO:0005524">
    <property type="term" value="F:ATP binding"/>
    <property type="evidence" value="ECO:0007669"/>
    <property type="project" value="UniProtKB-KW"/>
</dbReference>
<feature type="domain" description="AAA+ ATPase" evidence="15">
    <location>
        <begin position="2154"/>
        <end position="2372"/>
    </location>
</feature>
<feature type="coiled-coil region" evidence="14">
    <location>
        <begin position="3652"/>
        <end position="3679"/>
    </location>
</feature>
<dbReference type="PANTHER" id="PTHR22878:SF63">
    <property type="entry name" value="DYNEIN AXONEMAL HEAVY CHAIN 10"/>
    <property type="match status" value="1"/>
</dbReference>
<dbReference type="GO" id="GO:0045505">
    <property type="term" value="F:dynein intermediate chain binding"/>
    <property type="evidence" value="ECO:0007669"/>
    <property type="project" value="InterPro"/>
</dbReference>
<dbReference type="FunFam" id="1.20.58.1120:FF:000008">
    <property type="entry name" value="Dynein heavy chain 10, axonemal"/>
    <property type="match status" value="1"/>
</dbReference>
<dbReference type="InterPro" id="IPR042222">
    <property type="entry name" value="Dynein_2_N"/>
</dbReference>
<keyword evidence="6" id="KW-0547">Nucleotide-binding</keyword>
<sequence>MSKDPRLEWLGAAIKRCLKWVDDVSIKELLDRDGVIGNLMTVFEGDLSKSSVIIITASEDDTFEVDENVGEGDDRVEKVRHQRLQLVTTFVSNSNVSGSQGGGQIRCLFATKVVTTPVLEEDAQGWEDPDCAINHAFEVISMLAPSLPSFHAMISFAFQPFIEDSNATGEGVAGTRQLQQEVVNWVKRLNQHVAGFIGQVCAERKLPMPSNPIPIGDSDADIKAAASNDDIIKDIDTTVAMWHAEISSALAQEPQKEGPLGEIEYWKEKYSALSALYEQINQPKVKIILKVAAEAECNAWHSISGTITLLFRQYAEAKDNVKFLSTLERHFRTIHGVTPEGGTLQPITDTMSSMMMAIRMVWIISRYYCTEEKMIGLLEKIANLIAQKVSQHIDFRTILNQTPVEAKRKIKEGQQALMKWKSAYTHVQEEINQSEREQHWVFDTKRLFDTTDYMTERCTELLEIVNVIEYYNTVLGSQLKAVLTDTAGIEKILKDVEKLKKPIETLTFDPFERKAIHNWQVMYSNFNSSVSTLDQQVSQFIQRIFDDELRSAESAFELLQSFKNMHSRGGGDVLDINQLMSSKADKILSQYLNEVHRVQSIFLANCENPPLTKNQPPIAGSIHWSSSLYQRLKKPIVRFQEEDMLYSAVGKQVKSKYVEVARMMKDYATVRFEKWKDDVKGTTDSFLKMKILRKEGDEMYVVNFNTSLFETIKEAKYLDRLGFEIPQEALNVTLQDEAYHNYVENLKSMLISFNYELSLVDGPEKLILAKNIKDLKDALEPGFTELNWISLGISEFVVNCNKAITEFRNLSREVRKSADHIQTQVVNKIAATQLVPDLSDFATFGELPELQSVVDAIERHRVEKIDACVRAYATVKPLLTKIESQIVGSHDGKCTLLESYYAHWERRIWKALQKMVVTSLNRFASLLGYQAKGKKARPPLFKVTVVLTSEPTYSPQHQEITNAFHKIQTGIIETTKQFVRWMRGTCIEYTQGELAPKPTDDSQEFIFTFFKDICNSPQVYKLQAVINRTIQTHLSSLAANIKLLQRYRFIYLQDKKISVEQQAKNNYHWMDYDAKFQLYHNMIVDFDADAHVHDLGFMRCDESAFFNELIQHVKTWIALEGQQLNETVRQRMTKRDTKITKTTDDLRRPCDGIEDLKFVLETMDDARASTLDVEVDIREIEFIYDSILHFGVEVSGDDRAQAFALRGRWAYIMQEINQIEESLTPKKILFREHTQKEVIQFGQETKQALADYRARGPGRADINLPQGVELKNQWRNEVKFKQARRDKLTKAEKLFGLDLTTYPQLQQLNDELTRVETVYELYEVWVEILKRWNRSSWKDLLIDDLERTTDEKVKAASKLGRTHGSVEPFPAVQQQIVNFKNSMPLLKTLKEPALKMRHWKELMRITGREFSLENITLDDLIAMELYNFSEKIDEISKAAKGELAVESTLQNIKDFWASKEFSTMRYAPRKNELRCQVLADTSDIQEAVDDNIINVQNLASSKFVAPFIDDLRIWEKKLAMINDVIAVWVVVQVKWQYLESIFKGSEDIANQLPKEANKFNELDKKWIRIMNETVSASNVDLCCNVPDRLVELKYIEEKLEECQKDLANYLETKRCLFPRFFFISDDELLSILASSGARSVQDHMLKMFDNCALLIFKGDSETIEGVDSQETERLDFDNPINAEGQAVESWLSQVLIESKSTLRGILKAGVFYYPKMDRLEWVRKYHGMINLCGCKIWWTFQIEDAFAKVKKGKKSAVKDLSAKLSNQLTELVSEMDKDLPKLYRKKINTLIIVDVHGRDIVDRFVRDSVMDAREFDWESQLRFYWSKIPDTCTINQCTGNFNFGYEYMGLNGRLVITPLTDRCFMTLTQALNFYLGGAPGGPAGTGKTESVKDLAKAMSIQCVVFNCGEGLDYKAMGAIFSGLSQAGSWGCFDEFNRIELPVLSVVSEQLRSIQAALKMQQTRFIFGDKEIGLVNTVGTFITMNPGYAGRVELPDNLKALFRPVVMAVPDMELIAENMLFSEGFTTARELAKKMVTLYALARGQLSKQHHYDWGLRALKAVLVMAGQLKRGSPDLIEKSVLMRALRDMNAPKFIAEDEPLFKGLIGDLFPGLDPTRVPQENLTKACTKAMRENGLKVDHRQIDKVVQLYETMQTRHTSMVVGPTGGGKSVVINTLCRAQDELKLPTKLYVVNAKAQPTTALYGVLDPMTRNWTDGLFSNIFRQMNRATEGSDRERRYVVFDGDVDAKWVEDMNSVMDDNKLLTLPNGERIRLQPFCSLLFEVGDLQYASPATVSRVGMVFLDPINLGWQPFLHSWKHKRNKDEVETMNELIDQYVQPLINYILDGMDEDSVVVPPKLMIPTTDLGMVRQLATMIQTVITAKMTTPEPKALQCIFLFCCVWSFGALVATEKDRERFDKFLKKICGWSLQDVGENWLSRFVGAGSLPERKTMYDYFFDISDGRWKPWNILASPFTRPMDGKFSSILVSTVDTERGMWLLNKIVGNRTPVLFIGESGTAKTVTIQAFLRNLKNRPAQESDDEVELEAMLLEMNFSSRTTSLDAQRTLEDNIEKRTNTILGPPAKKRLLVFVDDINMPKVDLYGTQQPIAFLKLLVERGGWYDRSDLIFKHVKDTQFLAAMAPPGGGRNALDPRFVALFTVFNVTFPSEESLHTIYNQILKDMYDRISPDVADLSSKITSMTLDLYKAIVVALPATPAKFHYIFNLRDLSRVYEGLCRATSDKFSKTEEIVRLWRNEVTRVFVDRMPDDNDKKFVNDSIQKQISDNFPSTLEYSMQEPMLFGDFGDFEPDSDKVRLRLYEDFGPEFGRVRGLVELILEELNTPVMKLDLVMFDMALEHLMRVNRVLSTSRGHCLLVGVGGSGKQSLTKLSAAICQMSVFEIVLSRGYGEDLFREDLKKLFTKIGVDREKVVFLFTDSHVKQEGFLELINNMLASGMVPALFPEEEKEPLYSSVMEEVIAAGLPPSKDNKWTAFVSRCRDNLHVVLSMSPSGEALRTRCRNFPSLINNTTIDWFMKWPEQALKAVSAKILASESLPDYLREVITDHAVHVHVTSDNLSLKYQSQLKRYNYVTPKNFLGFLANYSKLLIQKREEIDDVVEKFSIGLEKLQKAQDDVTILQQELAEKEVTLREKTAVNEATMREIKDAKGKADKRKEEAMAMEVQLSVQSVEIERESAEAASVLAVAMPALDQAMESVKQLDSRSITELKSFANPSQNVVAVVRMVCIVKGVANPSWEAGKAMMGQSDFIGSLIDINKLAPTLTQGKMNDVAKVLKEFPVNSTDLKKSSLAASGLMLWVEAMRTYWDTAKEVLPKQARVKELEAQKAHAEKQLAHYRDEVEQLTLSLQRLDEQLEAGMTEARQLEAEKALMEKRLRAATKLLDGFGSERGRWTDEKKNLGDARTRLVGDCLEGAAFLSYLGAFTFQFRHDALNDYWLPDLIEKQVPLTEPFNIQALLTNEVAVSQWASNGLPSDELSIQNGILTSLSTQALGKGKRAGKVRFPLCIDPQMQAVTWIKRMHSENSRFEVASFADHDFLKRLEFAIQYGNPFLFENVDEFIDPIIDAVLDPQFRDDSGQRMIRLGDKEIAWDENFKLYLCTKLANPNYTAEVFGKTMVINYGVTQDGLESQLLNFVVASERSDLQRQSEELVQTMAENKAQLKQLEDSLIRELTLATGNILDNDELIETLENTKNSATEVGMKLAQAKETARITDISRQEYRPAAKRGAALYFIISQLAAINSMYEYSLSAFLHDVFGFSITKSEPSFEISTRLMNIINAVTYNLYCYVCMGIFEKHKLMLSFQIGVRLLTQEGRLDPLELEFFLRGCVLAAKDFPANPGPWLTERQWNDICKLARTIDVFAKLTDDVIRNPDQWRQWMALDRPEDVNVVLPCGYGERISVFQRLCLLRCFRSDRVYIAAAHFVSTCDLLGERFVVPPILKYKDVFDKSSSLSPIVCVVSPGANPTDEIVKLAEKEVGLAKLRSISLGQGQGEEAMKMVELGAVRGHWVLLQNCHLLIKWMKDLEKVIEKRDQNPPHQEFRLWLTTEPSEDFPMGILQRSLKVVNEPPNGLKMNMKNTLSKVSEEQLEACPHGAFRPLVYTLAFFHAVVQERRKYGKIGWNVVYDFNETDFTISMRLTDTYLAKAQRNGDPIPWQTIRYLVGEAMYGGRVTDAVDRRIVNAYLDEYMGDFLFDTFQPFHFFVNDQVDYCLPPGSTDLTKPIPLIAMQAHVDEMPMDNAPDVFGLHPNAETGYLRTAAETMWANLLELMPRSGGEIAGGESRESLLTKLSAEILAQVPPPFDRKAIMRAEKEKARQQKQENLMPTQVVLMQEIERWNSLVNLMVSSLKDLQKALAGIIGMSADLDDLASALNNGQLPAKWRKLAPSTRKNLGRWLAHFQRRYQLYKVWIEEGEPKCMWLSGLMIPESYISALVQITCRKYVWPLDRSTIFTTVTQFASAADVKDRPKDGAYVHGLYLEGARWDSTKGHLIHQEKKQLITEMPVMQIIPTETSKLKLVGTLRTPVYVTSDRRNAAGVGLVFEADLKSVHHQSHWILESVALCLNSDD</sequence>
<dbReference type="FunFam" id="3.40.50.300:FF:002141">
    <property type="entry name" value="Dynein heavy chain"/>
    <property type="match status" value="1"/>
</dbReference>
<comment type="subcellular location">
    <subcellularLocation>
        <location evidence="1">Cytoplasm</location>
        <location evidence="1">Cytoskeleton</location>
        <location evidence="1">Cilium axoneme</location>
    </subcellularLocation>
</comment>
<evidence type="ECO:0000256" key="10">
    <source>
        <dbReference type="ARBA" id="ARBA00023069"/>
    </source>
</evidence>
<comment type="similarity">
    <text evidence="2">Belongs to the dynein heavy chain family.</text>
</comment>
<keyword evidence="3" id="KW-0963">Cytoplasm</keyword>
<dbReference type="Gene3D" id="3.40.50.300">
    <property type="entry name" value="P-loop containing nucleotide triphosphate hydrolases"/>
    <property type="match status" value="5"/>
</dbReference>
<dbReference type="Gene3D" id="1.10.472.130">
    <property type="match status" value="1"/>
</dbReference>
<dbReference type="VEuPathDB" id="TriTrypDB:BSAL_22705"/>
<dbReference type="InterPro" id="IPR035699">
    <property type="entry name" value="AAA_6"/>
</dbReference>
<feature type="coiled-coil region" evidence="14">
    <location>
        <begin position="3123"/>
        <end position="3171"/>
    </location>
</feature>
<keyword evidence="10" id="KW-0969">Cilium</keyword>
<dbReference type="InterPro" id="IPR004273">
    <property type="entry name" value="Dynein_heavy_D6_P-loop"/>
</dbReference>
<dbReference type="FunFam" id="3.40.50.300:FF:000044">
    <property type="entry name" value="Dynein heavy chain 5, axonemal"/>
    <property type="match status" value="1"/>
</dbReference>
<dbReference type="FunFam" id="1.20.920.20:FF:000001">
    <property type="entry name" value="dynein heavy chain 2, axonemal"/>
    <property type="match status" value="1"/>
</dbReference>
<dbReference type="Gene3D" id="1.20.1270.280">
    <property type="match status" value="1"/>
</dbReference>
<accession>A0A0S4JGM8</accession>
<dbReference type="OrthoDB" id="447173at2759"/>
<dbReference type="FunFam" id="1.10.287.2620:FF:000001">
    <property type="entry name" value="Cytoplasmic dynein heavy chain 1"/>
    <property type="match status" value="1"/>
</dbReference>
<dbReference type="InterPro" id="IPR024317">
    <property type="entry name" value="Dynein_heavy_chain_D4_dom"/>
</dbReference>
<evidence type="ECO:0000313" key="17">
    <source>
        <dbReference type="Proteomes" id="UP000051952"/>
    </source>
</evidence>
<dbReference type="Pfam" id="PF17857">
    <property type="entry name" value="AAA_lid_1"/>
    <property type="match status" value="1"/>
</dbReference>
<dbReference type="Gene3D" id="1.10.287.2620">
    <property type="match status" value="1"/>
</dbReference>
<keyword evidence="4" id="KW-0493">Microtubule</keyword>
<evidence type="ECO:0000256" key="8">
    <source>
        <dbReference type="ARBA" id="ARBA00023017"/>
    </source>
</evidence>
<dbReference type="FunFam" id="3.40.50.300:FF:000049">
    <property type="entry name" value="Dynein, axonemal, heavy chain 5"/>
    <property type="match status" value="1"/>
</dbReference>
<dbReference type="Proteomes" id="UP000051952">
    <property type="component" value="Unassembled WGS sequence"/>
</dbReference>
<dbReference type="GO" id="GO:0008569">
    <property type="term" value="F:minus-end-directed microtubule motor activity"/>
    <property type="evidence" value="ECO:0007669"/>
    <property type="project" value="InterPro"/>
</dbReference>
<dbReference type="FunFam" id="1.20.1270.280:FF:000005">
    <property type="entry name" value="Dynein axonemal heavy chain 10"/>
    <property type="match status" value="1"/>
</dbReference>
<dbReference type="FunFam" id="1.10.8.720:FF:000005">
    <property type="entry name" value="Dynein axonemal heavy chain 10"/>
    <property type="match status" value="1"/>
</dbReference>
<gene>
    <name evidence="16" type="ORF">BSAL_22705</name>
</gene>
<evidence type="ECO:0000256" key="12">
    <source>
        <dbReference type="ARBA" id="ARBA00023212"/>
    </source>
</evidence>
<dbReference type="FunFam" id="3.40.50.300:FF:000153">
    <property type="entry name" value="Dynein axonemal heavy chain 1"/>
    <property type="match status" value="1"/>
</dbReference>
<dbReference type="InterPro" id="IPR041466">
    <property type="entry name" value="Dynein_AAA5_ext"/>
</dbReference>
<dbReference type="Gene3D" id="1.20.920.20">
    <property type="match status" value="1"/>
</dbReference>
<dbReference type="Gene3D" id="6.10.140.1060">
    <property type="match status" value="1"/>
</dbReference>
<dbReference type="InterPro" id="IPR042228">
    <property type="entry name" value="Dynein_linker_3"/>
</dbReference>
<keyword evidence="8" id="KW-0243">Dynein</keyword>